<dbReference type="EMBL" id="JACSQY010000002">
    <property type="protein sequence ID" value="MBD7907535.1"/>
    <property type="molecule type" value="Genomic_DNA"/>
</dbReference>
<dbReference type="Gene3D" id="3.30.1330.30">
    <property type="match status" value="1"/>
</dbReference>
<keyword evidence="3" id="KW-1185">Reference proteome</keyword>
<gene>
    <name evidence="2" type="ORF">H9659_04210</name>
</gene>
<evidence type="ECO:0000259" key="1">
    <source>
        <dbReference type="Pfam" id="PF01248"/>
    </source>
</evidence>
<dbReference type="Pfam" id="PF01248">
    <property type="entry name" value="Ribosomal_L7Ae"/>
    <property type="match status" value="1"/>
</dbReference>
<protein>
    <submittedName>
        <fullName evidence="2">Ribosomal L7Ae/L30e/S12e/Gadd45 family protein</fullName>
    </submittedName>
</protein>
<dbReference type="RefSeq" id="WP_191688682.1">
    <property type="nucleotide sequence ID" value="NZ_JACSQY010000002.1"/>
</dbReference>
<dbReference type="InterPro" id="IPR004038">
    <property type="entry name" value="Ribosomal_eL8/eL30/eS12/Gad45"/>
</dbReference>
<evidence type="ECO:0000313" key="3">
    <source>
        <dbReference type="Proteomes" id="UP000659496"/>
    </source>
</evidence>
<accession>A0ABR8PH79</accession>
<feature type="domain" description="Ribosomal protein eL8/eL30/eS12/Gadd45" evidence="1">
    <location>
        <begin position="5"/>
        <end position="82"/>
    </location>
</feature>
<name>A0ABR8PH79_9BACL</name>
<organism evidence="2 3">
    <name type="scientific">Sporosarcina gallistercoris</name>
    <dbReference type="NCBI Taxonomy" id="2762245"/>
    <lineage>
        <taxon>Bacteria</taxon>
        <taxon>Bacillati</taxon>
        <taxon>Bacillota</taxon>
        <taxon>Bacilli</taxon>
        <taxon>Bacillales</taxon>
        <taxon>Caryophanaceae</taxon>
        <taxon>Sporosarcina</taxon>
    </lineage>
</organism>
<dbReference type="InterPro" id="IPR029064">
    <property type="entry name" value="Ribosomal_eL30-like_sf"/>
</dbReference>
<dbReference type="Proteomes" id="UP000659496">
    <property type="component" value="Unassembled WGS sequence"/>
</dbReference>
<proteinExistence type="predicted"/>
<reference evidence="2 3" key="1">
    <citation type="submission" date="2020-08" db="EMBL/GenBank/DDBJ databases">
        <title>A Genomic Blueprint of the Chicken Gut Microbiome.</title>
        <authorList>
            <person name="Gilroy R."/>
            <person name="Ravi A."/>
            <person name="Getino M."/>
            <person name="Pursley I."/>
            <person name="Horton D.L."/>
            <person name="Alikhan N.-F."/>
            <person name="Baker D."/>
            <person name="Gharbi K."/>
            <person name="Hall N."/>
            <person name="Watson M."/>
            <person name="Adriaenssens E.M."/>
            <person name="Foster-Nyarko E."/>
            <person name="Jarju S."/>
            <person name="Secka A."/>
            <person name="Antonio M."/>
            <person name="Oren A."/>
            <person name="Chaudhuri R."/>
            <person name="La Ragione R.M."/>
            <person name="Hildebrand F."/>
            <person name="Pallen M.J."/>
        </authorList>
    </citation>
    <scope>NUCLEOTIDE SEQUENCE [LARGE SCALE GENOMIC DNA]</scope>
    <source>
        <strain evidence="2 3">Sa3CUA8</strain>
    </source>
</reference>
<dbReference type="SUPFAM" id="SSF55315">
    <property type="entry name" value="L30e-like"/>
    <property type="match status" value="1"/>
</dbReference>
<evidence type="ECO:0000313" key="2">
    <source>
        <dbReference type="EMBL" id="MBD7907535.1"/>
    </source>
</evidence>
<comment type="caution">
    <text evidence="2">The sequence shown here is derived from an EMBL/GenBank/DDBJ whole genome shotgun (WGS) entry which is preliminary data.</text>
</comment>
<sequence>MSYDKVTQAKKLIIGTKQAVKTIRLNKAHEVFIAQDADERVTTPAIEEAARQGVLLTYVDSRDELGKACGIQVAASVVVITD</sequence>